<dbReference type="OrthoDB" id="433719at2759"/>
<gene>
    <name evidence="2" type="ORF">SNAT2548_LOCUS8041</name>
</gene>
<dbReference type="Proteomes" id="UP000604046">
    <property type="component" value="Unassembled WGS sequence"/>
</dbReference>
<reference evidence="2" key="1">
    <citation type="submission" date="2021-02" db="EMBL/GenBank/DDBJ databases">
        <authorList>
            <person name="Dougan E. K."/>
            <person name="Rhodes N."/>
            <person name="Thang M."/>
            <person name="Chan C."/>
        </authorList>
    </citation>
    <scope>NUCLEOTIDE SEQUENCE</scope>
</reference>
<dbReference type="Gene3D" id="1.20.930.10">
    <property type="entry name" value="Conserved domain common to transcription factors TFIIS, elongin A, CRSP70"/>
    <property type="match status" value="1"/>
</dbReference>
<comment type="caution">
    <text evidence="2">The sequence shown here is derived from an EMBL/GenBank/DDBJ whole genome shotgun (WGS) entry which is preliminary data.</text>
</comment>
<feature type="region of interest" description="Disordered" evidence="1">
    <location>
        <begin position="150"/>
        <end position="189"/>
    </location>
</feature>
<dbReference type="AlphaFoldDB" id="A0A812K4E7"/>
<evidence type="ECO:0008006" key="4">
    <source>
        <dbReference type="Google" id="ProtNLM"/>
    </source>
</evidence>
<dbReference type="EMBL" id="CAJNDS010000579">
    <property type="protein sequence ID" value="CAE7220328.1"/>
    <property type="molecule type" value="Genomic_DNA"/>
</dbReference>
<feature type="compositionally biased region" description="Basic and acidic residues" evidence="1">
    <location>
        <begin position="164"/>
        <end position="173"/>
    </location>
</feature>
<name>A0A812K4E7_9DINO</name>
<dbReference type="SUPFAM" id="SSF47676">
    <property type="entry name" value="Conserved domain common to transcription factors TFIIS, elongin A, CRSP70"/>
    <property type="match status" value="1"/>
</dbReference>
<evidence type="ECO:0000256" key="1">
    <source>
        <dbReference type="SAM" id="MobiDB-lite"/>
    </source>
</evidence>
<keyword evidence="3" id="KW-1185">Reference proteome</keyword>
<dbReference type="InterPro" id="IPR035441">
    <property type="entry name" value="TFIIS/LEDGF_dom_sf"/>
</dbReference>
<sequence>MPLKRIKRWESEATRRRRAVLAKYRQGLNGKWESNAKKALARRAKQKSRHIGPMLASCKAAQVARAEQNLAKAQKFVEVLKEANQDVLRQMVPQLDSLPVTGSLLRRTLIPKYLRESACRCPGLKSKVAPIIQKWRRIYLEDKKQCSKQKEEAMKNVKKSRPALPKEPKKEPEVELVSEVKPQARPRTAAMKQRRITFFMQGS</sequence>
<evidence type="ECO:0000313" key="3">
    <source>
        <dbReference type="Proteomes" id="UP000604046"/>
    </source>
</evidence>
<proteinExistence type="predicted"/>
<organism evidence="2 3">
    <name type="scientific">Symbiodinium natans</name>
    <dbReference type="NCBI Taxonomy" id="878477"/>
    <lineage>
        <taxon>Eukaryota</taxon>
        <taxon>Sar</taxon>
        <taxon>Alveolata</taxon>
        <taxon>Dinophyceae</taxon>
        <taxon>Suessiales</taxon>
        <taxon>Symbiodiniaceae</taxon>
        <taxon>Symbiodinium</taxon>
    </lineage>
</organism>
<protein>
    <recommendedName>
        <fullName evidence="4">TFIIS N-terminal domain-containing protein</fullName>
    </recommendedName>
</protein>
<accession>A0A812K4E7</accession>
<evidence type="ECO:0000313" key="2">
    <source>
        <dbReference type="EMBL" id="CAE7220328.1"/>
    </source>
</evidence>